<protein>
    <submittedName>
        <fullName evidence="2">Uncharacterized protein</fullName>
    </submittedName>
</protein>
<name>A0ABR3IYT4_9AGAR</name>
<organism evidence="2 3">
    <name type="scientific">Hohenbuehelia grisea</name>
    <dbReference type="NCBI Taxonomy" id="104357"/>
    <lineage>
        <taxon>Eukaryota</taxon>
        <taxon>Fungi</taxon>
        <taxon>Dikarya</taxon>
        <taxon>Basidiomycota</taxon>
        <taxon>Agaricomycotina</taxon>
        <taxon>Agaricomycetes</taxon>
        <taxon>Agaricomycetidae</taxon>
        <taxon>Agaricales</taxon>
        <taxon>Pleurotineae</taxon>
        <taxon>Pleurotaceae</taxon>
        <taxon>Hohenbuehelia</taxon>
    </lineage>
</organism>
<comment type="caution">
    <text evidence="2">The sequence shown here is derived from an EMBL/GenBank/DDBJ whole genome shotgun (WGS) entry which is preliminary data.</text>
</comment>
<keyword evidence="3" id="KW-1185">Reference proteome</keyword>
<dbReference type="Proteomes" id="UP001556367">
    <property type="component" value="Unassembled WGS sequence"/>
</dbReference>
<feature type="region of interest" description="Disordered" evidence="1">
    <location>
        <begin position="82"/>
        <end position="116"/>
    </location>
</feature>
<dbReference type="EMBL" id="JASNQZ010000014">
    <property type="protein sequence ID" value="KAL0948250.1"/>
    <property type="molecule type" value="Genomic_DNA"/>
</dbReference>
<proteinExistence type="predicted"/>
<gene>
    <name evidence="2" type="ORF">HGRIS_010847</name>
</gene>
<sequence length="116" mass="12922">MSSVFIPAHGNVIMPATPYGHHGSAYAHGGYPVQHVQHTYPPVMPVQRYYGPAPVMQHSYGGLPGPMPMQYSYGSPAYYSPSGQPSTVIISSSKRHHRHSSSSHRRSRSDRRVRFF</sequence>
<evidence type="ECO:0000313" key="2">
    <source>
        <dbReference type="EMBL" id="KAL0948250.1"/>
    </source>
</evidence>
<feature type="compositionally biased region" description="Basic residues" evidence="1">
    <location>
        <begin position="93"/>
        <end position="109"/>
    </location>
</feature>
<evidence type="ECO:0000313" key="3">
    <source>
        <dbReference type="Proteomes" id="UP001556367"/>
    </source>
</evidence>
<evidence type="ECO:0000256" key="1">
    <source>
        <dbReference type="SAM" id="MobiDB-lite"/>
    </source>
</evidence>
<reference evidence="3" key="1">
    <citation type="submission" date="2024-06" db="EMBL/GenBank/DDBJ databases">
        <title>Multi-omics analyses provide insights into the biosynthesis of the anticancer antibiotic pleurotin in Hohenbuehelia grisea.</title>
        <authorList>
            <person name="Weaver J.A."/>
            <person name="Alberti F."/>
        </authorList>
    </citation>
    <scope>NUCLEOTIDE SEQUENCE [LARGE SCALE GENOMIC DNA]</scope>
    <source>
        <strain evidence="3">T-177</strain>
    </source>
</reference>
<accession>A0ABR3IYT4</accession>